<evidence type="ECO:0000256" key="6">
    <source>
        <dbReference type="ARBA" id="ARBA00022840"/>
    </source>
</evidence>
<protein>
    <recommendedName>
        <fullName evidence="1">non-specific serine/threonine protein kinase</fullName>
        <ecNumber evidence="1">2.7.11.1</ecNumber>
    </recommendedName>
</protein>
<evidence type="ECO:0000256" key="5">
    <source>
        <dbReference type="ARBA" id="ARBA00022777"/>
    </source>
</evidence>
<accession>A0A2U1PZ35</accession>
<evidence type="ECO:0000256" key="7">
    <source>
        <dbReference type="SAM" id="MobiDB-lite"/>
    </source>
</evidence>
<organism evidence="9 10">
    <name type="scientific">Artemisia annua</name>
    <name type="common">Sweet wormwood</name>
    <dbReference type="NCBI Taxonomy" id="35608"/>
    <lineage>
        <taxon>Eukaryota</taxon>
        <taxon>Viridiplantae</taxon>
        <taxon>Streptophyta</taxon>
        <taxon>Embryophyta</taxon>
        <taxon>Tracheophyta</taxon>
        <taxon>Spermatophyta</taxon>
        <taxon>Magnoliopsida</taxon>
        <taxon>eudicotyledons</taxon>
        <taxon>Gunneridae</taxon>
        <taxon>Pentapetalae</taxon>
        <taxon>asterids</taxon>
        <taxon>campanulids</taxon>
        <taxon>Asterales</taxon>
        <taxon>Asteraceae</taxon>
        <taxon>Asteroideae</taxon>
        <taxon>Anthemideae</taxon>
        <taxon>Artemisiinae</taxon>
        <taxon>Artemisia</taxon>
    </lineage>
</organism>
<gene>
    <name evidence="9" type="ORF">CTI12_AA034060</name>
</gene>
<feature type="region of interest" description="Disordered" evidence="7">
    <location>
        <begin position="760"/>
        <end position="779"/>
    </location>
</feature>
<dbReference type="OrthoDB" id="10020333at2759"/>
<reference evidence="9 10" key="1">
    <citation type="journal article" date="2018" name="Mol. Plant">
        <title>The genome of Artemisia annua provides insight into the evolution of Asteraceae family and artemisinin biosynthesis.</title>
        <authorList>
            <person name="Shen Q."/>
            <person name="Zhang L."/>
            <person name="Liao Z."/>
            <person name="Wang S."/>
            <person name="Yan T."/>
            <person name="Shi P."/>
            <person name="Liu M."/>
            <person name="Fu X."/>
            <person name="Pan Q."/>
            <person name="Wang Y."/>
            <person name="Lv Z."/>
            <person name="Lu X."/>
            <person name="Zhang F."/>
            <person name="Jiang W."/>
            <person name="Ma Y."/>
            <person name="Chen M."/>
            <person name="Hao X."/>
            <person name="Li L."/>
            <person name="Tang Y."/>
            <person name="Lv G."/>
            <person name="Zhou Y."/>
            <person name="Sun X."/>
            <person name="Brodelius P.E."/>
            <person name="Rose J.K.C."/>
            <person name="Tang K."/>
        </authorList>
    </citation>
    <scope>NUCLEOTIDE SEQUENCE [LARGE SCALE GENOMIC DNA]</scope>
    <source>
        <strain evidence="10">cv. Huhao1</strain>
        <tissue evidence="9">Leaf</tissue>
    </source>
</reference>
<dbReference type="SMART" id="SM00220">
    <property type="entry name" value="S_TKc"/>
    <property type="match status" value="1"/>
</dbReference>
<keyword evidence="3" id="KW-0808">Transferase</keyword>
<sequence length="779" mass="86536">MTVKLPSQFQFDVGLLTYGSNKGKLEGEGEMCTISSMKEIGNNSNVLRNDSHICLPGSSATISRGLKDCFQLESSSHLTANSNVRIEEMEGDSCMLIKKYNTRSCRADDNSKVNSVVKAWINDGSSRVSNNSLERHRLVGGSDKCVLGLASPKANEKILSHDTGHGGMIPELNTGNTNTLICNDTIPCQEVGVQNIVSPTVAEEMCANEAQLDGLQEEEKAKPGRDKQLVCSRDPETPLMNVDMLQNDFTSKNIVSHKQACTNAELNLKTPTKELISPDQKHVPDFTAKLVATPKDATSTEQTISVTVNKGDDVGNHIEQKPCRKDKRPVSMKQRIKSTCDQKVQTTGKRDNVKENKEKAPIVSVKGHSEPKEFPVFESYIVEEEEGSGGYGTVYKARRKEDGITFAVKYPHENANRQSVYNELKMLERFGGKNFVIKFEGSFKSGNSHCLVLEHVAHDRPEVLKREIDVDKLRWYGYCLFRALASLHKQGVVHRDVKPGNFLFSCEASKGYLIDFNLATDLHQKPGSTEKSKYHDASFGFVPPTNPESLPPSKGRKYTSSKALIAGTHSKSLLSPKNLKRKTDQVKDLNMQNVIKSQGADGSGITSTKDATSNRVLLKSIYQGPKVDVWSAGVTLLYFIVGRSPFVGDPDQNIKEIAKLRGSEDLWEVAKLHDREASFPPELYQVQSLGSTKLEEWCKQISRRPDFIEVIPSSLIDLVDKCLTVNPRSRLSAEDALHHEFFAPCHKLAEKQKLLRQRQSIDPRTMRSSLKPATCEGLL</sequence>
<dbReference type="PROSITE" id="PS00108">
    <property type="entry name" value="PROTEIN_KINASE_ST"/>
    <property type="match status" value="1"/>
</dbReference>
<dbReference type="InterPro" id="IPR008271">
    <property type="entry name" value="Ser/Thr_kinase_AS"/>
</dbReference>
<keyword evidence="10" id="KW-1185">Reference proteome</keyword>
<dbReference type="SUPFAM" id="SSF56112">
    <property type="entry name" value="Protein kinase-like (PK-like)"/>
    <property type="match status" value="1"/>
</dbReference>
<feature type="domain" description="Protein kinase" evidence="8">
    <location>
        <begin position="380"/>
        <end position="742"/>
    </location>
</feature>
<evidence type="ECO:0000256" key="1">
    <source>
        <dbReference type="ARBA" id="ARBA00012513"/>
    </source>
</evidence>
<evidence type="ECO:0000256" key="4">
    <source>
        <dbReference type="ARBA" id="ARBA00022741"/>
    </source>
</evidence>
<dbReference type="Proteomes" id="UP000245207">
    <property type="component" value="Unassembled WGS sequence"/>
</dbReference>
<evidence type="ECO:0000313" key="10">
    <source>
        <dbReference type="Proteomes" id="UP000245207"/>
    </source>
</evidence>
<keyword evidence="6" id="KW-0067">ATP-binding</keyword>
<name>A0A2U1PZ35_ARTAN</name>
<dbReference type="EC" id="2.7.11.1" evidence="1"/>
<dbReference type="GO" id="GO:0005524">
    <property type="term" value="F:ATP binding"/>
    <property type="evidence" value="ECO:0007669"/>
    <property type="project" value="UniProtKB-KW"/>
</dbReference>
<dbReference type="GO" id="GO:0044773">
    <property type="term" value="P:mitotic DNA damage checkpoint signaling"/>
    <property type="evidence" value="ECO:0007669"/>
    <property type="project" value="TreeGrafter"/>
</dbReference>
<dbReference type="PROSITE" id="PS50011">
    <property type="entry name" value="PROTEIN_KINASE_DOM"/>
    <property type="match status" value="1"/>
</dbReference>
<dbReference type="Gene3D" id="3.30.200.20">
    <property type="entry name" value="Phosphorylase Kinase, domain 1"/>
    <property type="match status" value="1"/>
</dbReference>
<keyword evidence="2" id="KW-0723">Serine/threonine-protein kinase</keyword>
<keyword evidence="4" id="KW-0547">Nucleotide-binding</keyword>
<evidence type="ECO:0000259" key="8">
    <source>
        <dbReference type="PROSITE" id="PS50011"/>
    </source>
</evidence>
<dbReference type="STRING" id="35608.A0A2U1PZ35"/>
<dbReference type="InterPro" id="IPR011009">
    <property type="entry name" value="Kinase-like_dom_sf"/>
</dbReference>
<dbReference type="PANTHER" id="PTHR44167:SF23">
    <property type="entry name" value="CDC7 KINASE, ISOFORM A-RELATED"/>
    <property type="match status" value="1"/>
</dbReference>
<dbReference type="EMBL" id="PKPP01000579">
    <property type="protein sequence ID" value="PWA91029.1"/>
    <property type="molecule type" value="Genomic_DNA"/>
</dbReference>
<evidence type="ECO:0000313" key="9">
    <source>
        <dbReference type="EMBL" id="PWA91029.1"/>
    </source>
</evidence>
<dbReference type="Gene3D" id="1.10.510.10">
    <property type="entry name" value="Transferase(Phosphotransferase) domain 1"/>
    <property type="match status" value="1"/>
</dbReference>
<comment type="caution">
    <text evidence="9">The sequence shown here is derived from an EMBL/GenBank/DDBJ whole genome shotgun (WGS) entry which is preliminary data.</text>
</comment>
<evidence type="ECO:0000256" key="2">
    <source>
        <dbReference type="ARBA" id="ARBA00022527"/>
    </source>
</evidence>
<evidence type="ECO:0000256" key="3">
    <source>
        <dbReference type="ARBA" id="ARBA00022679"/>
    </source>
</evidence>
<keyword evidence="5 9" id="KW-0418">Kinase</keyword>
<dbReference type="AlphaFoldDB" id="A0A2U1PZ35"/>
<dbReference type="FunFam" id="1.10.510.10:FF:001893">
    <property type="entry name" value="Probable serine/threonine-protein kinase DDB_G0291918"/>
    <property type="match status" value="1"/>
</dbReference>
<dbReference type="PANTHER" id="PTHR44167">
    <property type="entry name" value="OVARIAN-SPECIFIC SERINE/THREONINE-PROTEIN KINASE LOK-RELATED"/>
    <property type="match status" value="1"/>
</dbReference>
<dbReference type="GO" id="GO:0005634">
    <property type="term" value="C:nucleus"/>
    <property type="evidence" value="ECO:0007669"/>
    <property type="project" value="TreeGrafter"/>
</dbReference>
<dbReference type="InterPro" id="IPR000719">
    <property type="entry name" value="Prot_kinase_dom"/>
</dbReference>
<dbReference type="Pfam" id="PF00069">
    <property type="entry name" value="Pkinase"/>
    <property type="match status" value="2"/>
</dbReference>
<dbReference type="GO" id="GO:0004674">
    <property type="term" value="F:protein serine/threonine kinase activity"/>
    <property type="evidence" value="ECO:0007669"/>
    <property type="project" value="UniProtKB-KW"/>
</dbReference>
<proteinExistence type="predicted"/>